<sequence>VRIEYRKEVHGDENMDDKNMTEFTLTILKSESSLLLVHTVVWFLLASRFQPSVLTHNDLKYLKSESSGI</sequence>
<reference evidence="1" key="1">
    <citation type="submission" date="2014-12" db="EMBL/GenBank/DDBJ databases">
        <title>Insight into the proteome of Arion vulgaris.</title>
        <authorList>
            <person name="Aradska J."/>
            <person name="Bulat T."/>
            <person name="Smidak R."/>
            <person name="Sarate P."/>
            <person name="Gangsoo J."/>
            <person name="Sialana F."/>
            <person name="Bilban M."/>
            <person name="Lubec G."/>
        </authorList>
    </citation>
    <scope>NUCLEOTIDE SEQUENCE</scope>
    <source>
        <tissue evidence="1">Skin</tissue>
    </source>
</reference>
<accession>A0A0B7BBU9</accession>
<gene>
    <name evidence="1" type="primary">ORF171735</name>
</gene>
<name>A0A0B7BBU9_9EUPU</name>
<dbReference type="AlphaFoldDB" id="A0A0B7BBU9"/>
<protein>
    <submittedName>
        <fullName evidence="1">Uncharacterized protein</fullName>
    </submittedName>
</protein>
<organism evidence="1">
    <name type="scientific">Arion vulgaris</name>
    <dbReference type="NCBI Taxonomy" id="1028688"/>
    <lineage>
        <taxon>Eukaryota</taxon>
        <taxon>Metazoa</taxon>
        <taxon>Spiralia</taxon>
        <taxon>Lophotrochozoa</taxon>
        <taxon>Mollusca</taxon>
        <taxon>Gastropoda</taxon>
        <taxon>Heterobranchia</taxon>
        <taxon>Euthyneura</taxon>
        <taxon>Panpulmonata</taxon>
        <taxon>Eupulmonata</taxon>
        <taxon>Stylommatophora</taxon>
        <taxon>Helicina</taxon>
        <taxon>Arionoidea</taxon>
        <taxon>Arionidae</taxon>
        <taxon>Arion</taxon>
    </lineage>
</organism>
<proteinExistence type="predicted"/>
<evidence type="ECO:0000313" key="1">
    <source>
        <dbReference type="EMBL" id="CEK89570.1"/>
    </source>
</evidence>
<dbReference type="EMBL" id="HACG01042705">
    <property type="protein sequence ID" value="CEK89570.1"/>
    <property type="molecule type" value="Transcribed_RNA"/>
</dbReference>
<feature type="non-terminal residue" evidence="1">
    <location>
        <position position="1"/>
    </location>
</feature>